<name>A0A4R5U919_9GAMM</name>
<evidence type="ECO:0000256" key="1">
    <source>
        <dbReference type="SAM" id="SignalP"/>
    </source>
</evidence>
<gene>
    <name evidence="2" type="ORF">E2F49_11760</name>
</gene>
<accession>A0A4R5U919</accession>
<sequence length="148" mass="16073">MLLKTTTVLLCAVMAAACTSRLPADQARWLQPPQAIQLAADAAPRGVAGVFAMQVKAVGATGHVVYLNSEADYRDQRNLTVAVSQAAARQLEARLGAPLTRALDRQRILVRGAARRVRIDFVTEGVLSGKYYYQTHVRVTDAAQIQLQ</sequence>
<evidence type="ECO:0000313" key="2">
    <source>
        <dbReference type="EMBL" id="TDK31001.1"/>
    </source>
</evidence>
<keyword evidence="1" id="KW-0732">Signal</keyword>
<dbReference type="AlphaFoldDB" id="A0A4R5U919"/>
<reference evidence="2 3" key="1">
    <citation type="submission" date="2019-03" db="EMBL/GenBank/DDBJ databases">
        <title>Luteimonas zhaokaii sp.nov., isolated from the rectal contents of Plateau pika in Yushu, Qinghai Province, China.</title>
        <authorList>
            <person name="Zhang G."/>
        </authorList>
    </citation>
    <scope>NUCLEOTIDE SEQUENCE [LARGE SCALE GENOMIC DNA]</scope>
    <source>
        <strain evidence="2 3">THG-MD21</strain>
    </source>
</reference>
<feature type="signal peptide" evidence="1">
    <location>
        <begin position="1"/>
        <end position="17"/>
    </location>
</feature>
<feature type="chain" id="PRO_5020804159" description="DUF4426 domain-containing protein" evidence="1">
    <location>
        <begin position="18"/>
        <end position="148"/>
    </location>
</feature>
<dbReference type="PROSITE" id="PS51257">
    <property type="entry name" value="PROKAR_LIPOPROTEIN"/>
    <property type="match status" value="1"/>
</dbReference>
<comment type="caution">
    <text evidence="2">The sequence shown here is derived from an EMBL/GenBank/DDBJ whole genome shotgun (WGS) entry which is preliminary data.</text>
</comment>
<dbReference type="OrthoDB" id="9150126at2"/>
<organism evidence="2 3">
    <name type="scientific">Luteimonas terrae</name>
    <dbReference type="NCBI Taxonomy" id="1530191"/>
    <lineage>
        <taxon>Bacteria</taxon>
        <taxon>Pseudomonadati</taxon>
        <taxon>Pseudomonadota</taxon>
        <taxon>Gammaproteobacteria</taxon>
        <taxon>Lysobacterales</taxon>
        <taxon>Lysobacteraceae</taxon>
        <taxon>Luteimonas</taxon>
    </lineage>
</organism>
<dbReference type="RefSeq" id="WP_133394054.1">
    <property type="nucleotide sequence ID" value="NZ_SMTG01000004.1"/>
</dbReference>
<evidence type="ECO:0000313" key="3">
    <source>
        <dbReference type="Proteomes" id="UP000295543"/>
    </source>
</evidence>
<keyword evidence="3" id="KW-1185">Reference proteome</keyword>
<dbReference type="EMBL" id="SMTG01000004">
    <property type="protein sequence ID" value="TDK31001.1"/>
    <property type="molecule type" value="Genomic_DNA"/>
</dbReference>
<evidence type="ECO:0008006" key="4">
    <source>
        <dbReference type="Google" id="ProtNLM"/>
    </source>
</evidence>
<dbReference type="Proteomes" id="UP000295543">
    <property type="component" value="Unassembled WGS sequence"/>
</dbReference>
<protein>
    <recommendedName>
        <fullName evidence="4">DUF4426 domain-containing protein</fullName>
    </recommendedName>
</protein>
<proteinExistence type="predicted"/>